<evidence type="ECO:0000256" key="8">
    <source>
        <dbReference type="ARBA" id="ARBA00023242"/>
    </source>
</evidence>
<feature type="region of interest" description="Disordered" evidence="10">
    <location>
        <begin position="1"/>
        <end position="42"/>
    </location>
</feature>
<comment type="subcellular location">
    <subcellularLocation>
        <location evidence="2">Nucleus</location>
        <location evidence="2">Nucleolus</location>
    </subcellularLocation>
</comment>
<feature type="compositionally biased region" description="Basic and acidic residues" evidence="10">
    <location>
        <begin position="14"/>
        <end position="30"/>
    </location>
</feature>
<dbReference type="GO" id="GO:0030688">
    <property type="term" value="C:preribosome, small subunit precursor"/>
    <property type="evidence" value="ECO:0007669"/>
    <property type="project" value="TreeGrafter"/>
</dbReference>
<evidence type="ECO:0000256" key="9">
    <source>
        <dbReference type="SAM" id="Coils"/>
    </source>
</evidence>
<keyword evidence="12" id="KW-1185">Reference proteome</keyword>
<evidence type="ECO:0000256" key="6">
    <source>
        <dbReference type="ARBA" id="ARBA00022552"/>
    </source>
</evidence>
<sequence>MGIKRSRSEAQASGDDHMHPSRKRARDDRPHKTKPRKPVDLDSVTAIKKRARAIERLLAHNAEKLPAHKTRELERELAAHKRRIADAQYKKKRAKMISKYHMVRFFERKKAIRIAKQLEKKLAQATDADEIAKLKEHLHKAQVDIDYAIYYPFMEPYISLYAKPAAGEEEKAAQYLHTERPPMWALIEKTREEGKHALERLQNRKSEEDAEGEEAEDSGKKSSKKSKAEKDEESDDGGFFDISNEAHSDLHLAALFAPSFTMTLNVTRPVPSFHRLSFYFHKLRRTDVQLGLNPSSFAQDFLLVPRPTLPASKAYRSPSLPQVAVRFITIMTPRRSKRKLGQFIKDTIVQAQTSPKRVRPQQVTNNNISTMASAPAANDDGIDYQSLASFIEQQIRDPRPITPFQRRLLTELTSSIRDEEPDIGGHDWISLLQRYTDAHKALAGTNIGWKDVAVNLANGMPAPGTKWNCSLTFQNWREHNPQIFPLNHQVVPGGFGKKKDAKKYAAKCCVEWLMKEGLMPKDGLKVTWPLGTNAMMAAAHKIYGPLSQPSFSSSPNPHVAAQSGHHQPSSNPHLATPSSSTTPTQQQFQPAIKPTDSTLSLDNGGAPLDAALDEDEGEEPTKRVAALCEKLGMRAPRYALTQRAVGMFDGYADMGADSWVVPEEIGEGNFGRVEGVCSKKIAKEMIAQGILGVLEEVLRKREADAKEFLGR</sequence>
<name>A0AAN7AS43_9PEZI</name>
<feature type="compositionally biased region" description="Polar residues" evidence="10">
    <location>
        <begin position="564"/>
        <end position="573"/>
    </location>
</feature>
<evidence type="ECO:0000313" key="12">
    <source>
        <dbReference type="Proteomes" id="UP001303160"/>
    </source>
</evidence>
<keyword evidence="7 9" id="KW-0175">Coiled coil</keyword>
<evidence type="ECO:0000256" key="3">
    <source>
        <dbReference type="ARBA" id="ARBA00006916"/>
    </source>
</evidence>
<evidence type="ECO:0000256" key="2">
    <source>
        <dbReference type="ARBA" id="ARBA00004604"/>
    </source>
</evidence>
<comment type="similarity">
    <text evidence="3">Belongs to the EFG1 family.</text>
</comment>
<dbReference type="GO" id="GO:0000462">
    <property type="term" value="P:maturation of SSU-rRNA from tricistronic rRNA transcript (SSU-rRNA, 5.8S rRNA, LSU-rRNA)"/>
    <property type="evidence" value="ECO:0007669"/>
    <property type="project" value="TreeGrafter"/>
</dbReference>
<keyword evidence="8" id="KW-0539">Nucleus</keyword>
<organism evidence="11 12">
    <name type="scientific">Triangularia verruculosa</name>
    <dbReference type="NCBI Taxonomy" id="2587418"/>
    <lineage>
        <taxon>Eukaryota</taxon>
        <taxon>Fungi</taxon>
        <taxon>Dikarya</taxon>
        <taxon>Ascomycota</taxon>
        <taxon>Pezizomycotina</taxon>
        <taxon>Sordariomycetes</taxon>
        <taxon>Sordariomycetidae</taxon>
        <taxon>Sordariales</taxon>
        <taxon>Podosporaceae</taxon>
        <taxon>Triangularia</taxon>
    </lineage>
</organism>
<keyword evidence="6" id="KW-0698">rRNA processing</keyword>
<reference evidence="11" key="1">
    <citation type="journal article" date="2023" name="Mol. Phylogenet. Evol.">
        <title>Genome-scale phylogeny and comparative genomics of the fungal order Sordariales.</title>
        <authorList>
            <person name="Hensen N."/>
            <person name="Bonometti L."/>
            <person name="Westerberg I."/>
            <person name="Brannstrom I.O."/>
            <person name="Guillou S."/>
            <person name="Cros-Aarteil S."/>
            <person name="Calhoun S."/>
            <person name="Haridas S."/>
            <person name="Kuo A."/>
            <person name="Mondo S."/>
            <person name="Pangilinan J."/>
            <person name="Riley R."/>
            <person name="LaButti K."/>
            <person name="Andreopoulos B."/>
            <person name="Lipzen A."/>
            <person name="Chen C."/>
            <person name="Yan M."/>
            <person name="Daum C."/>
            <person name="Ng V."/>
            <person name="Clum A."/>
            <person name="Steindorff A."/>
            <person name="Ohm R.A."/>
            <person name="Martin F."/>
            <person name="Silar P."/>
            <person name="Natvig D.O."/>
            <person name="Lalanne C."/>
            <person name="Gautier V."/>
            <person name="Ament-Velasquez S.L."/>
            <person name="Kruys A."/>
            <person name="Hutchinson M.I."/>
            <person name="Powell A.J."/>
            <person name="Barry K."/>
            <person name="Miller A.N."/>
            <person name="Grigoriev I.V."/>
            <person name="Debuchy R."/>
            <person name="Gladieux P."/>
            <person name="Hiltunen Thoren M."/>
            <person name="Johannesson H."/>
        </authorList>
    </citation>
    <scope>NUCLEOTIDE SEQUENCE</scope>
    <source>
        <strain evidence="11">CBS 315.58</strain>
    </source>
</reference>
<evidence type="ECO:0000256" key="1">
    <source>
        <dbReference type="ARBA" id="ARBA00002773"/>
    </source>
</evidence>
<dbReference type="Pfam" id="PF10153">
    <property type="entry name" value="Efg1"/>
    <property type="match status" value="1"/>
</dbReference>
<feature type="coiled-coil region" evidence="9">
    <location>
        <begin position="70"/>
        <end position="135"/>
    </location>
</feature>
<feature type="region of interest" description="Disordered" evidence="10">
    <location>
        <begin position="548"/>
        <end position="620"/>
    </location>
</feature>
<dbReference type="InterPro" id="IPR019310">
    <property type="entry name" value="Efg1"/>
</dbReference>
<dbReference type="PANTHER" id="PTHR33911:SF1">
    <property type="entry name" value="RRNA-PROCESSING PROTEIN EFG1"/>
    <property type="match status" value="1"/>
</dbReference>
<proteinExistence type="inferred from homology"/>
<evidence type="ECO:0000256" key="7">
    <source>
        <dbReference type="ARBA" id="ARBA00023054"/>
    </source>
</evidence>
<feature type="region of interest" description="Disordered" evidence="10">
    <location>
        <begin position="200"/>
        <end position="240"/>
    </location>
</feature>
<evidence type="ECO:0000313" key="11">
    <source>
        <dbReference type="EMBL" id="KAK4196492.1"/>
    </source>
</evidence>
<evidence type="ECO:0000256" key="5">
    <source>
        <dbReference type="ARBA" id="ARBA00019827"/>
    </source>
</evidence>
<feature type="compositionally biased region" description="Low complexity" evidence="10">
    <location>
        <begin position="576"/>
        <end position="590"/>
    </location>
</feature>
<gene>
    <name evidence="11" type="ORF">QBC40DRAFT_309837</name>
</gene>
<evidence type="ECO:0000256" key="4">
    <source>
        <dbReference type="ARBA" id="ARBA00018689"/>
    </source>
</evidence>
<dbReference type="PANTHER" id="PTHR33911">
    <property type="entry name" value="RRNA-PROCESSING PROTEIN EFG1"/>
    <property type="match status" value="1"/>
</dbReference>
<dbReference type="AlphaFoldDB" id="A0AAN7AS43"/>
<comment type="caution">
    <text evidence="11">The sequence shown here is derived from an EMBL/GenBank/DDBJ whole genome shotgun (WGS) entry which is preliminary data.</text>
</comment>
<comment type="function">
    <text evidence="1">Involved in rRNA processing.</text>
</comment>
<dbReference type="GO" id="GO:0005730">
    <property type="term" value="C:nucleolus"/>
    <property type="evidence" value="ECO:0007669"/>
    <property type="project" value="UniProtKB-SubCell"/>
</dbReference>
<evidence type="ECO:0000256" key="10">
    <source>
        <dbReference type="SAM" id="MobiDB-lite"/>
    </source>
</evidence>
<accession>A0AAN7AS43</accession>
<dbReference type="InterPro" id="IPR050786">
    <property type="entry name" value="EFG1_rRNA-proc"/>
</dbReference>
<protein>
    <recommendedName>
        <fullName evidence="4">rRNA-processing protein EFG1</fullName>
    </recommendedName>
    <alternativeName>
        <fullName evidence="5">rRNA-processing protein efg1</fullName>
    </alternativeName>
</protein>
<dbReference type="EMBL" id="MU863983">
    <property type="protein sequence ID" value="KAK4196492.1"/>
    <property type="molecule type" value="Genomic_DNA"/>
</dbReference>
<dbReference type="Proteomes" id="UP001303160">
    <property type="component" value="Unassembled WGS sequence"/>
</dbReference>
<reference evidence="11" key="2">
    <citation type="submission" date="2023-05" db="EMBL/GenBank/DDBJ databases">
        <authorList>
            <consortium name="Lawrence Berkeley National Laboratory"/>
            <person name="Steindorff A."/>
            <person name="Hensen N."/>
            <person name="Bonometti L."/>
            <person name="Westerberg I."/>
            <person name="Brannstrom I.O."/>
            <person name="Guillou S."/>
            <person name="Cros-Aarteil S."/>
            <person name="Calhoun S."/>
            <person name="Haridas S."/>
            <person name="Kuo A."/>
            <person name="Mondo S."/>
            <person name="Pangilinan J."/>
            <person name="Riley R."/>
            <person name="Labutti K."/>
            <person name="Andreopoulos B."/>
            <person name="Lipzen A."/>
            <person name="Chen C."/>
            <person name="Yanf M."/>
            <person name="Daum C."/>
            <person name="Ng V."/>
            <person name="Clum A."/>
            <person name="Ohm R."/>
            <person name="Martin F."/>
            <person name="Silar P."/>
            <person name="Natvig D."/>
            <person name="Lalanne C."/>
            <person name="Gautier V."/>
            <person name="Ament-Velasquez S.L."/>
            <person name="Kruys A."/>
            <person name="Hutchinson M.I."/>
            <person name="Powell A.J."/>
            <person name="Barry K."/>
            <person name="Miller A.N."/>
            <person name="Grigoriev I.V."/>
            <person name="Debuchy R."/>
            <person name="Gladieux P."/>
            <person name="Thoren M.H."/>
            <person name="Johannesson H."/>
        </authorList>
    </citation>
    <scope>NUCLEOTIDE SEQUENCE</scope>
    <source>
        <strain evidence="11">CBS 315.58</strain>
    </source>
</reference>